<organism evidence="3 4">
    <name type="scientific">Zingiber officinale</name>
    <name type="common">Ginger</name>
    <name type="synonym">Amomum zingiber</name>
    <dbReference type="NCBI Taxonomy" id="94328"/>
    <lineage>
        <taxon>Eukaryota</taxon>
        <taxon>Viridiplantae</taxon>
        <taxon>Streptophyta</taxon>
        <taxon>Embryophyta</taxon>
        <taxon>Tracheophyta</taxon>
        <taxon>Spermatophyta</taxon>
        <taxon>Magnoliopsida</taxon>
        <taxon>Liliopsida</taxon>
        <taxon>Zingiberales</taxon>
        <taxon>Zingiberaceae</taxon>
        <taxon>Zingiber</taxon>
    </lineage>
</organism>
<dbReference type="Gene3D" id="2.100.10.30">
    <property type="entry name" value="Jacalin-like lectin domain"/>
    <property type="match status" value="1"/>
</dbReference>
<evidence type="ECO:0000259" key="2">
    <source>
        <dbReference type="PROSITE" id="PS51752"/>
    </source>
</evidence>
<dbReference type="PROSITE" id="PS51752">
    <property type="entry name" value="JACALIN_LECTIN"/>
    <property type="match status" value="1"/>
</dbReference>
<dbReference type="EMBL" id="JACMSC010000018">
    <property type="protein sequence ID" value="KAG6475590.1"/>
    <property type="molecule type" value="Genomic_DNA"/>
</dbReference>
<dbReference type="PANTHER" id="PTHR47293">
    <property type="entry name" value="JACALIN-RELATED LECTIN 3"/>
    <property type="match status" value="1"/>
</dbReference>
<dbReference type="Proteomes" id="UP000734854">
    <property type="component" value="Unassembled WGS sequence"/>
</dbReference>
<feature type="domain" description="Jacalin-type lectin" evidence="2">
    <location>
        <begin position="12"/>
        <end position="139"/>
    </location>
</feature>
<dbReference type="Pfam" id="PF01419">
    <property type="entry name" value="Jacalin"/>
    <property type="match status" value="1"/>
</dbReference>
<name>A0A8J5K8I5_ZINOF</name>
<evidence type="ECO:0000313" key="4">
    <source>
        <dbReference type="Proteomes" id="UP000734854"/>
    </source>
</evidence>
<dbReference type="SUPFAM" id="SSF51101">
    <property type="entry name" value="Mannose-binding lectins"/>
    <property type="match status" value="1"/>
</dbReference>
<dbReference type="GO" id="GO:0030246">
    <property type="term" value="F:carbohydrate binding"/>
    <property type="evidence" value="ECO:0007669"/>
    <property type="project" value="UniProtKB-KW"/>
</dbReference>
<comment type="caution">
    <text evidence="3">The sequence shown here is derived from an EMBL/GenBank/DDBJ whole genome shotgun (WGS) entry which is preliminary data.</text>
</comment>
<evidence type="ECO:0000256" key="1">
    <source>
        <dbReference type="ARBA" id="ARBA00022734"/>
    </source>
</evidence>
<evidence type="ECO:0000313" key="3">
    <source>
        <dbReference type="EMBL" id="KAG6475590.1"/>
    </source>
</evidence>
<keyword evidence="4" id="KW-1185">Reference proteome</keyword>
<proteinExistence type="predicted"/>
<dbReference type="AlphaFoldDB" id="A0A8J5K8I5"/>
<dbReference type="InterPro" id="IPR036404">
    <property type="entry name" value="Jacalin-like_lectin_dom_sf"/>
</dbReference>
<dbReference type="InterPro" id="IPR001229">
    <property type="entry name" value="Jacalin-like_lectin_dom"/>
</dbReference>
<sequence>MDVIRTLKNESFVKIGPRGHSSGVTFDEIGLGNVKQIVICYDADGINFIQMAYELKGKITFASDEYLSSINGSYGVSNQQCKAAIKSLKFTTNKMTYGPFGCKQALPFFFNFDFANNLCGFHGRYSGNHLVAIGVYVKILSARPKSEFNA</sequence>
<dbReference type="SMART" id="SM00915">
    <property type="entry name" value="Jacalin"/>
    <property type="match status" value="1"/>
</dbReference>
<protein>
    <recommendedName>
        <fullName evidence="2">Jacalin-type lectin domain-containing protein</fullName>
    </recommendedName>
</protein>
<keyword evidence="1" id="KW-0430">Lectin</keyword>
<dbReference type="PANTHER" id="PTHR47293:SF15">
    <property type="entry name" value="JACALIN-RELATED LECTIN 19"/>
    <property type="match status" value="1"/>
</dbReference>
<accession>A0A8J5K8I5</accession>
<gene>
    <name evidence="3" type="ORF">ZIOFF_064818</name>
</gene>
<reference evidence="3 4" key="1">
    <citation type="submission" date="2020-08" db="EMBL/GenBank/DDBJ databases">
        <title>Plant Genome Project.</title>
        <authorList>
            <person name="Zhang R.-G."/>
        </authorList>
    </citation>
    <scope>NUCLEOTIDE SEQUENCE [LARGE SCALE GENOMIC DNA]</scope>
    <source>
        <tissue evidence="3">Rhizome</tissue>
    </source>
</reference>